<proteinExistence type="predicted"/>
<dbReference type="EMBL" id="CAJOBB010000569">
    <property type="protein sequence ID" value="CAF3707826.1"/>
    <property type="molecule type" value="Genomic_DNA"/>
</dbReference>
<feature type="compositionally biased region" description="Polar residues" evidence="1">
    <location>
        <begin position="1426"/>
        <end position="1441"/>
    </location>
</feature>
<organism evidence="5 6">
    <name type="scientific">Adineta steineri</name>
    <dbReference type="NCBI Taxonomy" id="433720"/>
    <lineage>
        <taxon>Eukaryota</taxon>
        <taxon>Metazoa</taxon>
        <taxon>Spiralia</taxon>
        <taxon>Gnathifera</taxon>
        <taxon>Rotifera</taxon>
        <taxon>Eurotatoria</taxon>
        <taxon>Bdelloidea</taxon>
        <taxon>Adinetida</taxon>
        <taxon>Adinetidae</taxon>
        <taxon>Adineta</taxon>
    </lineage>
</organism>
<name>A0A818V6A8_9BILA</name>
<evidence type="ECO:0000313" key="5">
    <source>
        <dbReference type="EMBL" id="CAF3707826.1"/>
    </source>
</evidence>
<dbReference type="GO" id="GO:0005261">
    <property type="term" value="F:monoatomic cation channel activity"/>
    <property type="evidence" value="ECO:0007669"/>
    <property type="project" value="TreeGrafter"/>
</dbReference>
<evidence type="ECO:0000259" key="2">
    <source>
        <dbReference type="Pfam" id="PF15778"/>
    </source>
</evidence>
<dbReference type="Pfam" id="PF15778">
    <property type="entry name" value="UNC80_N"/>
    <property type="match status" value="2"/>
</dbReference>
<evidence type="ECO:0000313" key="6">
    <source>
        <dbReference type="Proteomes" id="UP000663868"/>
    </source>
</evidence>
<feature type="region of interest" description="Disordered" evidence="1">
    <location>
        <begin position="3102"/>
        <end position="3121"/>
    </location>
</feature>
<feature type="region of interest" description="Disordered" evidence="1">
    <location>
        <begin position="429"/>
        <end position="452"/>
    </location>
</feature>
<dbReference type="InterPro" id="IPR045852">
    <property type="entry name" value="UNC80_central"/>
</dbReference>
<dbReference type="Pfam" id="PF20262">
    <property type="entry name" value="UNC80_C"/>
    <property type="match status" value="2"/>
</dbReference>
<evidence type="ECO:0000259" key="4">
    <source>
        <dbReference type="Pfam" id="PF20262"/>
    </source>
</evidence>
<dbReference type="Proteomes" id="UP000663868">
    <property type="component" value="Unassembled WGS sequence"/>
</dbReference>
<evidence type="ECO:0000256" key="1">
    <source>
        <dbReference type="SAM" id="MobiDB-lite"/>
    </source>
</evidence>
<dbReference type="PANTHER" id="PTHR31781:SF1">
    <property type="entry name" value="PROTEIN UNC-80 HOMOLOG"/>
    <property type="match status" value="1"/>
</dbReference>
<evidence type="ECO:0000259" key="3">
    <source>
        <dbReference type="Pfam" id="PF19424"/>
    </source>
</evidence>
<gene>
    <name evidence="5" type="ORF">KXQ929_LOCUS11514</name>
</gene>
<feature type="domain" description="Cation channel complex component UNC80 N-terminal" evidence="2">
    <location>
        <begin position="63"/>
        <end position="154"/>
    </location>
</feature>
<feature type="region of interest" description="Disordered" evidence="1">
    <location>
        <begin position="3168"/>
        <end position="3197"/>
    </location>
</feature>
<dbReference type="GO" id="GO:0055080">
    <property type="term" value="P:monoatomic cation homeostasis"/>
    <property type="evidence" value="ECO:0007669"/>
    <property type="project" value="TreeGrafter"/>
</dbReference>
<protein>
    <submittedName>
        <fullName evidence="5">Uncharacterized protein</fullName>
    </submittedName>
</protein>
<dbReference type="PANTHER" id="PTHR31781">
    <property type="entry name" value="UNC80"/>
    <property type="match status" value="1"/>
</dbReference>
<feature type="compositionally biased region" description="Polar residues" evidence="1">
    <location>
        <begin position="1260"/>
        <end position="1278"/>
    </location>
</feature>
<dbReference type="GO" id="GO:0030424">
    <property type="term" value="C:axon"/>
    <property type="evidence" value="ECO:0007669"/>
    <property type="project" value="TreeGrafter"/>
</dbReference>
<feature type="region of interest" description="Disordered" evidence="1">
    <location>
        <begin position="1260"/>
        <end position="1280"/>
    </location>
</feature>
<dbReference type="Pfam" id="PF19424">
    <property type="entry name" value="UNC80"/>
    <property type="match status" value="1"/>
</dbReference>
<feature type="domain" description="Protein UNC80 C-terminal" evidence="4">
    <location>
        <begin position="1799"/>
        <end position="2294"/>
    </location>
</feature>
<feature type="region of interest" description="Disordered" evidence="1">
    <location>
        <begin position="3057"/>
        <end position="3087"/>
    </location>
</feature>
<feature type="domain" description="Protein UNC80 central region" evidence="3">
    <location>
        <begin position="1067"/>
        <end position="1788"/>
    </location>
</feature>
<sequence>MNLYYRLLTIQSLFYSQSEQNYLFRMPKIRSQPTMLDSTIENNSTYQFKTVRKCCLSSEHEDIIPIPIQLFLWRQTSPFLKQKFGSLTDASSIIFDRVLVQNILHGLSPSLTDAISSIPKWLLIKAAFPHVMYACSSVIEHNIHIVQHQSISTIHPSLNVTPSASRSRLSTQLHVPFNFHNPTAILSTENPILLPRSSLSSSNHSLNSIDIRLFHTLHHLILYSNDQLLPLNTIQLFIYLFTPYINTYLHNNEKDFLSNSNLVQGMRLIWQPLFEYRQPNIRIFNTFIKPVVLSNDQQDQISSTENVNQCQRLSNESELTTQRSLSDKQVLSHTINQTSFIRSKSNIEKEQKSDIFIRTDSIISPTTSCNSINDLSSFGMNDNNMKIKAPIVHMSSIYSVSDLSRLTLSPQSPVADHFNMMCGIASRLSTTSASPPSRQPSDTSNNCSISTPPISKIQTSEYLLLATYFDVGIIRTLFSPSWLTDGYLWCLEYLHKRIVDISDKILSDALINGILPVNILRFKSLSIPQMNIANKENYYIYLKKSHFNEQVTNDIIEQQSTMMMTPNLIKQPTTLLNIPFKYSYGKSLFNEKHNNFYQKIKEKNLYTRSKIRYIDEDGIEHLDLANTGRYNHIGIPLSSSKHSRLYPSEACSLLFQTAMTNSKDMNRSSTDIDCNMKKSSTNLYTMKTYSISDSEINYRYLSELKEVQSSSGYINRTGTINFSVVLAAIHSVICKEHHLKICELVINILDVLFGLSVISTTEDDMHRQYLLNNKDKNINVIDEKENEHLEEWLKQMDAKEDEKFQLAVDIILRILKRLGCSNCQSRGRNFNADQLRGKVRVSFNKLRLLNQNRFEKYFLNFAISGNLTHIFDILHALCDYCSETTVGLAHYTPYISTKSESNTRHTYANNFGNTHLSIGPKSIDGFILNIIFKPFITRLNIMGKSLLTADNMHLYIECRAFLMFMKENHGGIFRLTVFSSLIDPEKKIKIMRDSIKPRIDNKIRISFNHESSDDFNENIDQDLPRSNMKEEVSSINSKFKSVTLETVSLMEDDDHSLYEHPEENLYIDLTLIRMGLLRLNFMLESCPPGSVPDPQFLNSLLILDAPVLSKAAFLLECAQFVRRCSLGQWPEWMRMNITTHRLHETCYGRTSANSNTKLTKLYQAAAAKMFYIWGDALSSQLESILDTEEKQNLAKNSWNYDETLDDYYNEAIINRSGHDCPYSLKLIVCLLLYEITSFLRETYETLPKLSSLSTTGIHNSRQQRTAHCQTTTDTSSTNIDKRPSDGLCMNSVASQISNRSTGSLFSSDQPAISSQMLSAAIVNMNPLVSMERHISFAVNTENDSMESNHTIIVVNDDDNLAVADINPALIQVPLRKTGSICSNTGKTKLIRKTSGKLRKPSMRLKDLAKTIHRTSFRIRSRSHVSNVSSDGDVHQSNTGTSVLEPPDEYPVSPEDDIDQKYFDYFIKTRPFPWIKTVIRIFNSIQLTCNHEMKCLSTCYDKQTKSCSNLLKALLNMYQLSSLTSCSSSIQTHTKQSNKKQEFSNYLFGEQTTDLPTEKEMNTYFKSSSTYIEKQVGSLMQIPLLILCKSSVLLEDEHYTQILRLSWELLLERNEELAACAATIVILTAARASHLVDTLIRTEMENSSALIRYNAILRFEILWRFRYQFWIRLEDGAHTMMKILPPSIEFVLPSAALGIANLQTVDPPWIPHVKTLVQQVALNQEEVRAVMTTSKTRKKHQQEFLHLALMTEETSKRVARENFIISTVPILPAASFEPLLHQTRDEEEEGHVDDDRLNETSIQLRQAQGTFPSAFSAAIFHLVDMLEDEDIIENGAAVSEAALQALWSCLLEDPTLLVRFFFEKLLHKERRLQSLQSLRRLIIFLTDIPCQFAHAIFNYVLGLLLSMSRSPIDGSQELFIAGLTLFWQIIPFVHGLILKDLKQILRKEQAEMMILITGNIPSTKKIIIHGPDASQIPTQAIISEDTQFTNVLQEALEFFGIPEAKRDQYHLIDIKTQQIRIPDTYVRDFYFFRRNIYPQLSLVYMETKQSQRQLEQAAIQIKTIELSKVLFARYLLENTPFNQVHNCITFFHNEILKSPLFPRKQLESDFNLYTKISNKELFNVDMLHKYNWIKLIGCIFFNMDGKTSTTSDITLFLPIINGSFILHCEDSAMLRFCLATYINIVKHFRHIFATNGYLLIMPTFLRVYSNLQSNPMLKKSIEFCCKQFFILHRIPFLLQMLGSISQLFDFDERSDVISKNAIQSTALFRLLIALEQTKIDSIQDDYSILELVKIDPLTTKINNLLSTEIPPTTTTLGQGTVRTSTTIKSLDFCYADDDNTFTLLSCFDVCVTVVAYAPDSIRSLQMLGMIDVLLPKYLEYIKDRTVKNDIQRQGREEMKIIEKLSTAFKTLIHSLESLTRTFVEPKCDSSIGVHHKHPRASYCSSPIAPDEDSVSRFIDDRSKTRVQDADELKQVSEFRWPRHTLLSIMSNFIYLTTPRVKELIKLINDPTFRISELLDIKSHIRLADIAHTLLKLANFDPVTLSCRGIQDYFQKLIPCTDWNQEQLRLALNLLLRRIDRMFSKVCKKPLIKRCFDWEATVEILNGIYLTIDRHPSVAYFPNLKALISTCISLIINENISDSNQNMFRLDIPTFPKEFSHTIIKLVGRYLLAIKNQPNLEALVNQNFSSTNVLSTINHLLHFLLPLMFSASSGRKDAPKLHVLDISYIITILINTIKPPSKLAVTMGTQNGPSGQVNSSGRQHLTVTESNAPNSNLSHKTIRQLRDLLQTASLLGLKILIIGFGKHLKREWQRITQAIKSICNKQSNISSNLLLFIDFLVSYKTPIYLILRPFLMHYLHSVTSENSYDFEMITHIQQKIIFEKIPLAKSTGEILTELKKELYQLKVDLTDESKILASSDIRSISTGKVRFDMDAFEHMKDHDDITARLNTVSNIARASNVYRLRRQRFSDFSLNGPTKSRTEKIRLKDALDILETYQARYRTRCCGTDTPTKTTEDMTLKYLSSITDDKNRSMSVESSHFLSPSNSPMSIIYSEAATSDQNSPIMDSNNPTNEDNSDQSRINNQNASRLRIFRGWKRNAAHLEKTRSPKHAPQPQVPNESSIASNATSVIKNLYQPIRQVSEQYSISNINEENSDFIDTSTTSIIPLKEMTSKQRESQLSTTGDDDESKLENNFLTIV</sequence>
<dbReference type="InterPro" id="IPR046460">
    <property type="entry name" value="UNC80_C"/>
</dbReference>
<dbReference type="GO" id="GO:0034703">
    <property type="term" value="C:cation channel complex"/>
    <property type="evidence" value="ECO:0007669"/>
    <property type="project" value="TreeGrafter"/>
</dbReference>
<dbReference type="InterPro" id="IPR031542">
    <property type="entry name" value="UNC80_N"/>
</dbReference>
<accession>A0A818V6A8</accession>
<feature type="region of interest" description="Disordered" evidence="1">
    <location>
        <begin position="1426"/>
        <end position="1450"/>
    </location>
</feature>
<feature type="compositionally biased region" description="Polar residues" evidence="1">
    <location>
        <begin position="3057"/>
        <end position="3086"/>
    </location>
</feature>
<reference evidence="5" key="1">
    <citation type="submission" date="2021-02" db="EMBL/GenBank/DDBJ databases">
        <authorList>
            <person name="Nowell W R."/>
        </authorList>
    </citation>
    <scope>NUCLEOTIDE SEQUENCE</scope>
</reference>
<feature type="domain" description="Protein UNC80 C-terminal" evidence="4">
    <location>
        <begin position="2320"/>
        <end position="2906"/>
    </location>
</feature>
<comment type="caution">
    <text evidence="5">The sequence shown here is derived from an EMBL/GenBank/DDBJ whole genome shotgun (WGS) entry which is preliminary data.</text>
</comment>
<feature type="domain" description="Cation channel complex component UNC80 N-terminal" evidence="2">
    <location>
        <begin position="227"/>
        <end position="290"/>
    </location>
</feature>